<proteinExistence type="predicted"/>
<gene>
    <name evidence="1" type="ORF">CFBP6411_04775</name>
</gene>
<accession>A0A2K4WJQ4</accession>
<dbReference type="Proteomes" id="UP000238093">
    <property type="component" value="Chromosome I"/>
</dbReference>
<dbReference type="AlphaFoldDB" id="A0A2K4WJQ4"/>
<evidence type="ECO:0000313" key="2">
    <source>
        <dbReference type="Proteomes" id="UP000238093"/>
    </source>
</evidence>
<name>A0A2K4WJQ4_9PSED</name>
<dbReference type="AntiFam" id="ANF00261">
    <property type="entry name" value="Protein of unknown function (DUF1534)"/>
</dbReference>
<evidence type="ECO:0000313" key="1">
    <source>
        <dbReference type="EMBL" id="SOS36132.1"/>
    </source>
</evidence>
<reference evidence="1 2" key="1">
    <citation type="submission" date="2017-11" db="EMBL/GenBank/DDBJ databases">
        <authorList>
            <person name="Han C.G."/>
        </authorList>
    </citation>
    <scope>NUCLEOTIDE SEQUENCE [LARGE SCALE GENOMIC DNA]</scope>
    <source>
        <strain evidence="1">CFBP6411</strain>
    </source>
</reference>
<protein>
    <submittedName>
        <fullName evidence="1">Uncharacterized protein</fullName>
    </submittedName>
</protein>
<organism evidence="1 2">
    <name type="scientific">Pseudomonas syringae group genomosp. 3</name>
    <dbReference type="NCBI Taxonomy" id="251701"/>
    <lineage>
        <taxon>Bacteria</taxon>
        <taxon>Pseudomonadati</taxon>
        <taxon>Pseudomonadota</taxon>
        <taxon>Gammaproteobacteria</taxon>
        <taxon>Pseudomonadales</taxon>
        <taxon>Pseudomonadaceae</taxon>
        <taxon>Pseudomonas</taxon>
    </lineage>
</organism>
<dbReference type="EMBL" id="LT963408">
    <property type="protein sequence ID" value="SOS36132.1"/>
    <property type="molecule type" value="Genomic_DNA"/>
</dbReference>
<sequence>MRDALRHKSAPRCRFKIGRRASRTACDAERRTIVRLLFCALQPKHLSFLTLQRRNALGDALRHKSAPRCRFKIGRGASRTACDAERRTIVRLSFFTLQPRHLSFLTLQRRNALRDALRHKSAPRCRFKIGRGASRTACGAERHTIVRLLFCALQPKHLSFLTLQRRNALRDALRHKSAPRCRFKIGRGASRTACDAERRTIVRLLFRALRPRHLSFLTLCVGMPCVTLCVTNLRRAADSRSDAERRTIVRLLFCALQPKHLSFLTLQRRNALGDALRH</sequence>